<organism evidence="2 3">
    <name type="scientific">Austropuccinia psidii MF-1</name>
    <dbReference type="NCBI Taxonomy" id="1389203"/>
    <lineage>
        <taxon>Eukaryota</taxon>
        <taxon>Fungi</taxon>
        <taxon>Dikarya</taxon>
        <taxon>Basidiomycota</taxon>
        <taxon>Pucciniomycotina</taxon>
        <taxon>Pucciniomycetes</taxon>
        <taxon>Pucciniales</taxon>
        <taxon>Sphaerophragmiaceae</taxon>
        <taxon>Austropuccinia</taxon>
    </lineage>
</organism>
<feature type="region of interest" description="Disordered" evidence="1">
    <location>
        <begin position="136"/>
        <end position="185"/>
    </location>
</feature>
<evidence type="ECO:0000313" key="2">
    <source>
        <dbReference type="EMBL" id="MBW0511958.1"/>
    </source>
</evidence>
<name>A0A9Q3HNL3_9BASI</name>
<sequence length="210" mass="22987">MRTPLWSMMMKAFPSTNGGRDPKQADGNNSGLLALSPQVFICPPPLLGHHLIVTSLLDWSKVIIQPMKHGNGKRTFEIGSIVTHGIQMPNLPRKQTPQQLTPGLSGTQWLEDLFRSKKPKFSLIYTFDSSELTLPPIVEPSQPNGTPIPCPSPSAEPHEDVPTCEPEPEVAPTQSTEEPFGKSPLHLSYSSQIFLTLPRPSQAHPAPPPP</sequence>
<gene>
    <name evidence="2" type="ORF">O181_051673</name>
</gene>
<keyword evidence="3" id="KW-1185">Reference proteome</keyword>
<dbReference type="EMBL" id="AVOT02022494">
    <property type="protein sequence ID" value="MBW0511958.1"/>
    <property type="molecule type" value="Genomic_DNA"/>
</dbReference>
<dbReference type="Proteomes" id="UP000765509">
    <property type="component" value="Unassembled WGS sequence"/>
</dbReference>
<evidence type="ECO:0000256" key="1">
    <source>
        <dbReference type="SAM" id="MobiDB-lite"/>
    </source>
</evidence>
<proteinExistence type="predicted"/>
<evidence type="ECO:0000313" key="3">
    <source>
        <dbReference type="Proteomes" id="UP000765509"/>
    </source>
</evidence>
<accession>A0A9Q3HNL3</accession>
<protein>
    <submittedName>
        <fullName evidence="2">Uncharacterized protein</fullName>
    </submittedName>
</protein>
<reference evidence="2" key="1">
    <citation type="submission" date="2021-03" db="EMBL/GenBank/DDBJ databases">
        <title>Draft genome sequence of rust myrtle Austropuccinia psidii MF-1, a brazilian biotype.</title>
        <authorList>
            <person name="Quecine M.C."/>
            <person name="Pachon D.M.R."/>
            <person name="Bonatelli M.L."/>
            <person name="Correr F.H."/>
            <person name="Franceschini L.M."/>
            <person name="Leite T.F."/>
            <person name="Margarido G.R.A."/>
            <person name="Almeida C.A."/>
            <person name="Ferrarezi J.A."/>
            <person name="Labate C.A."/>
        </authorList>
    </citation>
    <scope>NUCLEOTIDE SEQUENCE</scope>
    <source>
        <strain evidence="2">MF-1</strain>
    </source>
</reference>
<dbReference type="AlphaFoldDB" id="A0A9Q3HNL3"/>
<comment type="caution">
    <text evidence="2">The sequence shown here is derived from an EMBL/GenBank/DDBJ whole genome shotgun (WGS) entry which is preliminary data.</text>
</comment>